<gene>
    <name evidence="3" type="primary">Upk3bl2</name>
    <name evidence="3" type="ORF">BRAATR_R08028</name>
</gene>
<reference evidence="3 4" key="1">
    <citation type="submission" date="2019-09" db="EMBL/GenBank/DDBJ databases">
        <title>Bird 10,000 Genomes (B10K) Project - Family phase.</title>
        <authorList>
            <person name="Zhang G."/>
        </authorList>
    </citation>
    <scope>NUCLEOTIDE SEQUENCE [LARGE SCALE GENOMIC DNA]</scope>
    <source>
        <strain evidence="3">OUT-0037</strain>
        <tissue evidence="3">Liver</tissue>
    </source>
</reference>
<proteinExistence type="predicted"/>
<sequence length="258" mass="27585">HPHSRPRHPGVSTMLPLLLLLLPAAHGIAPLGYRPALTKDPQLEGVKTASTFVVDQPRCVFQNYSNAVIWLVVALNQAASTFNNSAGPGTSETAFQRFPDPVRAYMTLNATLGSYPCPKPDGDIAVLRVGSETSCIRDEMRPSCNGPLPGPGPYRVKFLALEGSVPVAETAWSVPITLREAKPSSTISTTGSGHSPGMIAITTILSILFAILLAGLVAMLFFWGSDSCGSSSTFSKPESVTVRRYNTHHVYDQPAARL</sequence>
<evidence type="ECO:0000256" key="1">
    <source>
        <dbReference type="SAM" id="Phobius"/>
    </source>
</evidence>
<dbReference type="PANTHER" id="PTHR15446">
    <property type="entry name" value="UROPLAKIN III"/>
    <property type="match status" value="1"/>
</dbReference>
<dbReference type="GO" id="GO:0016020">
    <property type="term" value="C:membrane"/>
    <property type="evidence" value="ECO:0007669"/>
    <property type="project" value="TreeGrafter"/>
</dbReference>
<feature type="transmembrane region" description="Helical" evidence="1">
    <location>
        <begin position="198"/>
        <end position="223"/>
    </location>
</feature>
<accession>A0A7K7MBI5</accession>
<name>A0A7K7MBI5_9PASS</name>
<organism evidence="3 4">
    <name type="scientific">Brachypodius melanocephalos</name>
    <name type="common">black-headed bulbul</name>
    <dbReference type="NCBI Taxonomy" id="3235156"/>
    <lineage>
        <taxon>Eukaryota</taxon>
        <taxon>Metazoa</taxon>
        <taxon>Chordata</taxon>
        <taxon>Craniata</taxon>
        <taxon>Vertebrata</taxon>
        <taxon>Euteleostomi</taxon>
        <taxon>Archelosauria</taxon>
        <taxon>Archosauria</taxon>
        <taxon>Dinosauria</taxon>
        <taxon>Saurischia</taxon>
        <taxon>Theropoda</taxon>
        <taxon>Coelurosauria</taxon>
        <taxon>Aves</taxon>
        <taxon>Neognathae</taxon>
        <taxon>Neoaves</taxon>
        <taxon>Telluraves</taxon>
        <taxon>Australaves</taxon>
        <taxon>Passeriformes</taxon>
        <taxon>Sylvioidea</taxon>
        <taxon>Pycnonotidae</taxon>
        <taxon>Brachypodius</taxon>
    </lineage>
</organism>
<feature type="non-terminal residue" evidence="3">
    <location>
        <position position="258"/>
    </location>
</feature>
<dbReference type="Proteomes" id="UP000540762">
    <property type="component" value="Unassembled WGS sequence"/>
</dbReference>
<keyword evidence="1" id="KW-0812">Transmembrane</keyword>
<keyword evidence="1" id="KW-1133">Transmembrane helix</keyword>
<keyword evidence="2" id="KW-0732">Signal</keyword>
<protein>
    <submittedName>
        <fullName evidence="3">UPKL2 protein</fullName>
    </submittedName>
</protein>
<keyword evidence="4" id="KW-1185">Reference proteome</keyword>
<keyword evidence="1" id="KW-0472">Membrane</keyword>
<evidence type="ECO:0000256" key="2">
    <source>
        <dbReference type="SAM" id="SignalP"/>
    </source>
</evidence>
<feature type="chain" id="PRO_5029524994" evidence="2">
    <location>
        <begin position="28"/>
        <end position="258"/>
    </location>
</feature>
<evidence type="ECO:0000313" key="4">
    <source>
        <dbReference type="Proteomes" id="UP000540762"/>
    </source>
</evidence>
<feature type="signal peptide" evidence="2">
    <location>
        <begin position="1"/>
        <end position="27"/>
    </location>
</feature>
<dbReference type="AlphaFoldDB" id="A0A7K7MBI5"/>
<dbReference type="InterPro" id="IPR024831">
    <property type="entry name" value="Uroplakin-3"/>
</dbReference>
<comment type="caution">
    <text evidence="3">The sequence shown here is derived from an EMBL/GenBank/DDBJ whole genome shotgun (WGS) entry which is preliminary data.</text>
</comment>
<dbReference type="PANTHER" id="PTHR15446:SF2">
    <property type="entry name" value="UROPLAKIN-3B-LIKE PROTEIN 1-RELATED"/>
    <property type="match status" value="1"/>
</dbReference>
<dbReference type="EMBL" id="VZSR01002145">
    <property type="protein sequence ID" value="NWZ40328.1"/>
    <property type="molecule type" value="Genomic_DNA"/>
</dbReference>
<evidence type="ECO:0000313" key="3">
    <source>
        <dbReference type="EMBL" id="NWZ40328.1"/>
    </source>
</evidence>
<feature type="non-terminal residue" evidence="3">
    <location>
        <position position="1"/>
    </location>
</feature>